<evidence type="ECO:0000313" key="11">
    <source>
        <dbReference type="EMBL" id="TCC55350.1"/>
    </source>
</evidence>
<keyword evidence="3 7" id="KW-0805">Transcription regulation</keyword>
<dbReference type="InterPro" id="IPR013325">
    <property type="entry name" value="RNA_pol_sigma_r2"/>
</dbReference>
<dbReference type="Proteomes" id="UP000291144">
    <property type="component" value="Unassembled WGS sequence"/>
</dbReference>
<accession>A0A4R0K7D5</accession>
<sequence>MTFDGSFETSTAPYRRELLHHCYRMSGSIHDAEDLLQETMVRAWRAFDQYDGTRASLRTWLYRIATNTCLTELKNRGRRPLPSGLVARGEDPEGALVRGEEVPWLQPFPDDPAAVAGERGSLRLALIAALQFLPAKQRAVLILRDVLDWSAAEVATALEVTPASVNSALQRARGKLADTGLAEDDVLEPDDPRSRQLVEKYIAAFEKADVAAFAELLTADVVLEMPPFYNWYAGREDHLRFVARVFALRGTDWRVFPIAANGQAGIAVYRGEGEVHRLHTLHVFTVTAAGISHNRVFQDEAVFAAFGLAPTL</sequence>
<keyword evidence="5 7" id="KW-0238">DNA-binding</keyword>
<dbReference type="PROSITE" id="PS01063">
    <property type="entry name" value="SIGMA70_ECF"/>
    <property type="match status" value="1"/>
</dbReference>
<dbReference type="AlphaFoldDB" id="A0A4R0K7D5"/>
<comment type="caution">
    <text evidence="11">The sequence shown here is derived from an EMBL/GenBank/DDBJ whole genome shotgun (WGS) entry which is preliminary data.</text>
</comment>
<dbReference type="Gene3D" id="1.10.1740.10">
    <property type="match status" value="1"/>
</dbReference>
<dbReference type="PANTHER" id="PTHR43133:SF65">
    <property type="entry name" value="ECF RNA POLYMERASE SIGMA FACTOR SIGG"/>
    <property type="match status" value="1"/>
</dbReference>
<comment type="subunit">
    <text evidence="2">Interacts transiently with the RNA polymerase catalytic core formed by RpoA, RpoB, RpoC and RpoZ (2 alpha, 1 beta, 1 beta' and 1 omega subunit) to form the RNA polymerase holoenzyme that can initiate transcription.</text>
</comment>
<dbReference type="SUPFAM" id="SSF54427">
    <property type="entry name" value="NTF2-like"/>
    <property type="match status" value="1"/>
</dbReference>
<dbReference type="NCBIfam" id="TIGR02960">
    <property type="entry name" value="SigX5"/>
    <property type="match status" value="1"/>
</dbReference>
<gene>
    <name evidence="11" type="ORF">E0H73_36110</name>
</gene>
<dbReference type="GO" id="GO:0003677">
    <property type="term" value="F:DNA binding"/>
    <property type="evidence" value="ECO:0007669"/>
    <property type="project" value="UniProtKB-KW"/>
</dbReference>
<dbReference type="Pfam" id="PF08281">
    <property type="entry name" value="Sigma70_r4_2"/>
    <property type="match status" value="1"/>
</dbReference>
<protein>
    <recommendedName>
        <fullName evidence="7">RNA polymerase sigma factor</fullName>
    </recommendedName>
</protein>
<dbReference type="InterPro" id="IPR007627">
    <property type="entry name" value="RNA_pol_sigma70_r2"/>
</dbReference>
<evidence type="ECO:0000259" key="8">
    <source>
        <dbReference type="Pfam" id="PF04542"/>
    </source>
</evidence>
<dbReference type="NCBIfam" id="TIGR02937">
    <property type="entry name" value="sigma70-ECF"/>
    <property type="match status" value="1"/>
</dbReference>
<dbReference type="SUPFAM" id="SSF88946">
    <property type="entry name" value="Sigma2 domain of RNA polymerase sigma factors"/>
    <property type="match status" value="1"/>
</dbReference>
<evidence type="ECO:0000256" key="5">
    <source>
        <dbReference type="ARBA" id="ARBA00023125"/>
    </source>
</evidence>
<dbReference type="Gene3D" id="1.10.10.10">
    <property type="entry name" value="Winged helix-like DNA-binding domain superfamily/Winged helix DNA-binding domain"/>
    <property type="match status" value="1"/>
</dbReference>
<dbReference type="SUPFAM" id="SSF88659">
    <property type="entry name" value="Sigma3 and sigma4 domains of RNA polymerase sigma factors"/>
    <property type="match status" value="1"/>
</dbReference>
<keyword evidence="12" id="KW-1185">Reference proteome</keyword>
<dbReference type="GO" id="GO:0006950">
    <property type="term" value="P:response to stress"/>
    <property type="evidence" value="ECO:0007669"/>
    <property type="project" value="UniProtKB-ARBA"/>
</dbReference>
<feature type="domain" description="RNA polymerase sigma-70 region 2" evidence="8">
    <location>
        <begin position="14"/>
        <end position="79"/>
    </location>
</feature>
<dbReference type="CDD" id="cd06171">
    <property type="entry name" value="Sigma70_r4"/>
    <property type="match status" value="1"/>
</dbReference>
<dbReference type="RefSeq" id="WP_131364112.1">
    <property type="nucleotide sequence ID" value="NZ_SJKB01000015.1"/>
</dbReference>
<dbReference type="PANTHER" id="PTHR43133">
    <property type="entry name" value="RNA POLYMERASE ECF-TYPE SIGMA FACTO"/>
    <property type="match status" value="1"/>
</dbReference>
<feature type="domain" description="RNA polymerase sigma factor 70 region 4 type 2" evidence="9">
    <location>
        <begin position="124"/>
        <end position="176"/>
    </location>
</feature>
<dbReference type="InterPro" id="IPR014305">
    <property type="entry name" value="RNA_pol_sigma-G_actinobac"/>
</dbReference>
<evidence type="ECO:0000256" key="1">
    <source>
        <dbReference type="ARBA" id="ARBA00010641"/>
    </source>
</evidence>
<dbReference type="InterPro" id="IPR014284">
    <property type="entry name" value="RNA_pol_sigma-70_dom"/>
</dbReference>
<dbReference type="EMBL" id="SJKB01000015">
    <property type="protein sequence ID" value="TCC55350.1"/>
    <property type="molecule type" value="Genomic_DNA"/>
</dbReference>
<dbReference type="Pfam" id="PF12680">
    <property type="entry name" value="SnoaL_2"/>
    <property type="match status" value="1"/>
</dbReference>
<dbReference type="NCBIfam" id="NF006089">
    <property type="entry name" value="PRK08241.1"/>
    <property type="match status" value="1"/>
</dbReference>
<reference evidence="11 12" key="1">
    <citation type="submission" date="2019-02" db="EMBL/GenBank/DDBJ databases">
        <title>Kribbella capetownensis sp. nov. and Kribbella speibonae sp. nov., isolated from soil.</title>
        <authorList>
            <person name="Curtis S.M."/>
            <person name="Norton I."/>
            <person name="Everest G.J."/>
            <person name="Meyers P.R."/>
        </authorList>
    </citation>
    <scope>NUCLEOTIDE SEQUENCE [LARGE SCALE GENOMIC DNA]</scope>
    <source>
        <strain evidence="11 12">NRRL B-24813</strain>
    </source>
</reference>
<dbReference type="InterPro" id="IPR036388">
    <property type="entry name" value="WH-like_DNA-bd_sf"/>
</dbReference>
<dbReference type="OrthoDB" id="6689546at2"/>
<keyword evidence="4 7" id="KW-0731">Sigma factor</keyword>
<feature type="domain" description="SnoaL-like" evidence="10">
    <location>
        <begin position="198"/>
        <end position="286"/>
    </location>
</feature>
<evidence type="ECO:0000256" key="3">
    <source>
        <dbReference type="ARBA" id="ARBA00023015"/>
    </source>
</evidence>
<keyword evidence="6 7" id="KW-0804">Transcription</keyword>
<proteinExistence type="inferred from homology"/>
<dbReference type="Pfam" id="PF04542">
    <property type="entry name" value="Sigma70_r2"/>
    <property type="match status" value="1"/>
</dbReference>
<evidence type="ECO:0000256" key="6">
    <source>
        <dbReference type="ARBA" id="ARBA00023163"/>
    </source>
</evidence>
<dbReference type="InterPro" id="IPR032710">
    <property type="entry name" value="NTF2-like_dom_sf"/>
</dbReference>
<evidence type="ECO:0000313" key="12">
    <source>
        <dbReference type="Proteomes" id="UP000291144"/>
    </source>
</evidence>
<dbReference type="InterPro" id="IPR013249">
    <property type="entry name" value="RNA_pol_sigma70_r4_t2"/>
</dbReference>
<organism evidence="11 12">
    <name type="scientific">Kribbella pittospori</name>
    <dbReference type="NCBI Taxonomy" id="722689"/>
    <lineage>
        <taxon>Bacteria</taxon>
        <taxon>Bacillati</taxon>
        <taxon>Actinomycetota</taxon>
        <taxon>Actinomycetes</taxon>
        <taxon>Propionibacteriales</taxon>
        <taxon>Kribbellaceae</taxon>
        <taxon>Kribbella</taxon>
    </lineage>
</organism>
<name>A0A4R0K7D5_9ACTN</name>
<dbReference type="Gene3D" id="3.10.450.50">
    <property type="match status" value="1"/>
</dbReference>
<dbReference type="InterPro" id="IPR000838">
    <property type="entry name" value="RNA_pol_sigma70_ECF_CS"/>
</dbReference>
<dbReference type="InterPro" id="IPR039425">
    <property type="entry name" value="RNA_pol_sigma-70-like"/>
</dbReference>
<dbReference type="GO" id="GO:0016987">
    <property type="term" value="F:sigma factor activity"/>
    <property type="evidence" value="ECO:0007669"/>
    <property type="project" value="UniProtKB-KW"/>
</dbReference>
<evidence type="ECO:0000256" key="7">
    <source>
        <dbReference type="RuleBase" id="RU000716"/>
    </source>
</evidence>
<dbReference type="GO" id="GO:0006352">
    <property type="term" value="P:DNA-templated transcription initiation"/>
    <property type="evidence" value="ECO:0007669"/>
    <property type="project" value="InterPro"/>
</dbReference>
<dbReference type="InterPro" id="IPR037401">
    <property type="entry name" value="SnoaL-like"/>
</dbReference>
<evidence type="ECO:0000256" key="4">
    <source>
        <dbReference type="ARBA" id="ARBA00023082"/>
    </source>
</evidence>
<evidence type="ECO:0000259" key="10">
    <source>
        <dbReference type="Pfam" id="PF12680"/>
    </source>
</evidence>
<comment type="similarity">
    <text evidence="1 7">Belongs to the sigma-70 factor family. ECF subfamily.</text>
</comment>
<evidence type="ECO:0000259" key="9">
    <source>
        <dbReference type="Pfam" id="PF08281"/>
    </source>
</evidence>
<evidence type="ECO:0000256" key="2">
    <source>
        <dbReference type="ARBA" id="ARBA00011344"/>
    </source>
</evidence>
<dbReference type="InterPro" id="IPR013324">
    <property type="entry name" value="RNA_pol_sigma_r3/r4-like"/>
</dbReference>